<dbReference type="Gene3D" id="2.160.20.120">
    <property type="match status" value="1"/>
</dbReference>
<dbReference type="AlphaFoldDB" id="A0A4P6ZUM4"/>
<dbReference type="Proteomes" id="UP000294292">
    <property type="component" value="Chromosome"/>
</dbReference>
<dbReference type="InterPro" id="IPR025164">
    <property type="entry name" value="Toastrack_DUF4097"/>
</dbReference>
<sequence>MMLKNKWVIFLVLLLVITGGIMFTFKGNDVFGENSDKKVIEDSFTNIEILTNNTAVEIIPTKSSVATVEYSGDTSKKSKYTFDVDVKGETLSVQFKERRRFFFSFGFPSFDLKLTVSIPEKQYESIQVNSDNGRINVENIQTDVVLLETENGQIRLRNIEANTVNVETDNGKVILEHVKGEIKGNSDNGRISLITNKLDWPIDLATDNGSIEIKTESVPTNAIIDAETDNGKITIFDEEKNRATYGKGKNLIKLQTDNGRITVTK</sequence>
<dbReference type="KEGG" id="panc:E2636_02395"/>
<dbReference type="PANTHER" id="PTHR34094:SF1">
    <property type="entry name" value="PROTEIN FAM185A"/>
    <property type="match status" value="1"/>
</dbReference>
<accession>A0A4P6ZUM4</accession>
<feature type="domain" description="DUF4097" evidence="1">
    <location>
        <begin position="45"/>
        <end position="176"/>
    </location>
</feature>
<reference evidence="2 3" key="1">
    <citation type="submission" date="2019-03" db="EMBL/GenBank/DDBJ databases">
        <title>Complete genome sequence of Paenisporosarcina antarctica CGMCC 1.6503T.</title>
        <authorList>
            <person name="Rong J.-C."/>
            <person name="Chi N.-Y."/>
            <person name="Zhang Q.-F."/>
        </authorList>
    </citation>
    <scope>NUCLEOTIDE SEQUENCE [LARGE SCALE GENOMIC DNA]</scope>
    <source>
        <strain evidence="2 3">CGMCC 1.6503</strain>
    </source>
</reference>
<protein>
    <recommendedName>
        <fullName evidence="1">DUF4097 domain-containing protein</fullName>
    </recommendedName>
</protein>
<name>A0A4P6ZUM4_9BACL</name>
<keyword evidence="3" id="KW-1185">Reference proteome</keyword>
<dbReference type="PANTHER" id="PTHR34094">
    <property type="match status" value="1"/>
</dbReference>
<dbReference type="OrthoDB" id="2588856at2"/>
<evidence type="ECO:0000259" key="1">
    <source>
        <dbReference type="Pfam" id="PF13349"/>
    </source>
</evidence>
<dbReference type="EMBL" id="CP038015">
    <property type="protein sequence ID" value="QBP40072.1"/>
    <property type="molecule type" value="Genomic_DNA"/>
</dbReference>
<gene>
    <name evidence="2" type="ORF">E2636_02395</name>
</gene>
<proteinExistence type="predicted"/>
<evidence type="ECO:0000313" key="2">
    <source>
        <dbReference type="EMBL" id="QBP40072.1"/>
    </source>
</evidence>
<evidence type="ECO:0000313" key="3">
    <source>
        <dbReference type="Proteomes" id="UP000294292"/>
    </source>
</evidence>
<dbReference type="Pfam" id="PF13349">
    <property type="entry name" value="DUF4097"/>
    <property type="match status" value="1"/>
</dbReference>
<dbReference type="RefSeq" id="WP_134208668.1">
    <property type="nucleotide sequence ID" value="NZ_CP038015.1"/>
</dbReference>
<organism evidence="2 3">
    <name type="scientific">Paenisporosarcina antarctica</name>
    <dbReference type="NCBI Taxonomy" id="417367"/>
    <lineage>
        <taxon>Bacteria</taxon>
        <taxon>Bacillati</taxon>
        <taxon>Bacillota</taxon>
        <taxon>Bacilli</taxon>
        <taxon>Bacillales</taxon>
        <taxon>Caryophanaceae</taxon>
        <taxon>Paenisporosarcina</taxon>
    </lineage>
</organism>